<dbReference type="PANTHER" id="PTHR33050:SF7">
    <property type="entry name" value="RIBONUCLEASE H"/>
    <property type="match status" value="1"/>
</dbReference>
<evidence type="ECO:0000313" key="3">
    <source>
        <dbReference type="Proteomes" id="UP000324022"/>
    </source>
</evidence>
<dbReference type="InterPro" id="IPR052055">
    <property type="entry name" value="Hepadnavirus_pol/RT"/>
</dbReference>
<feature type="compositionally biased region" description="Polar residues" evidence="1">
    <location>
        <begin position="806"/>
        <end position="831"/>
    </location>
</feature>
<feature type="region of interest" description="Disordered" evidence="1">
    <location>
        <begin position="632"/>
        <end position="654"/>
    </location>
</feature>
<proteinExistence type="predicted"/>
<dbReference type="Proteomes" id="UP000324022">
    <property type="component" value="Unassembled WGS sequence"/>
</dbReference>
<accession>A0A5C3EJN4</accession>
<sequence length="990" mass="108110">MPAAQPLLPLPALAGVNTPWRCHEGFVRTNLLSLPAPVDAPSSWQSQADTTLATQQALAVPSADLCLSTLLSQQISQPPPRPNTTIMLPLFDAGTCPARRGTMQQAAAAWHTILARYPDQLVAAQLLGGIKHGVNIGYNGPLATLPRYSGVENLPMDLNGRQHVAKEIQARILEDRLKQVEPSQCQLVCSPIGTVPKPRSSKLRTIHHLSHPRQPHSGQLPSVNDGIRQEYTYIKYTGLTCLIDYVRDNPGCMLWKSDLVDAFRHVVVSDKDARLLGFTFNKAFYMETSLTFGGRSSPWLFNLFAEIVNWVVSATTPHPVDHYLDDFFGAVPVGEDPTAPLHSLALACGALGLQPSPPKTFSSVTRLEILGIEIDTLRQTVGITEERQQRILESIEYLLSRRSASLIDWQRIAGLLQFVSQVVPHAKAYLRRLYDAVRIAHQHPLQRRRLPGPATAELRWWKTLLASWPGHTLLQPSPLIVEHIWTDASKRAYGGHIGLMDSPRSVFSKEISRRHRSKDIRFLEALAVLEALRQFSQAWTQPRLVVIYVDNTNVEHGLRSGRSRDHLTQTLLRAIFQLCFTRGITLRPTRVSSEDNRLADLLSRRQFSKVKLQFPIAHKLLFPQVAESVTQAHHSTSSKQQAAHQQQPSSYGMAWPLQPAPVAQTLSPSIATLSCGSMVQAAHRSQPQDSFSSNGWQTCAAQAHTIASSTRLAPCAPGTQILASTQQPSHVDGLSEQCGVSSAFMGSKQHKQSCQSRFHCFEGSYKSLTGSPHLAPGTGRSSKRRLPSPLPVFSAAVKSHGRHWTHQSSPLAVSPGTATMPSLSSQPQRPTHSALEHRWLCPKLVASSVHTPLSMPSANLSGQQQHQSLVSTTATSPSLAHSFSVPFDVPSSGLASRRPSMLAIPSAEALPHGQLQQVLPVTPSSSLGDGLQTAIEDTSTALLQSVEPWLLLPCSQSERVPLSPAHSHGETRSSEALLMAACSSGAGPSL</sequence>
<dbReference type="CDD" id="cd09275">
    <property type="entry name" value="RNase_HI_RT_DIRS1"/>
    <property type="match status" value="1"/>
</dbReference>
<evidence type="ECO:0000256" key="1">
    <source>
        <dbReference type="SAM" id="MobiDB-lite"/>
    </source>
</evidence>
<organism evidence="2 3">
    <name type="scientific">Ustilago trichophora</name>
    <dbReference type="NCBI Taxonomy" id="86804"/>
    <lineage>
        <taxon>Eukaryota</taxon>
        <taxon>Fungi</taxon>
        <taxon>Dikarya</taxon>
        <taxon>Basidiomycota</taxon>
        <taxon>Ustilaginomycotina</taxon>
        <taxon>Ustilaginomycetes</taxon>
        <taxon>Ustilaginales</taxon>
        <taxon>Ustilaginaceae</taxon>
        <taxon>Ustilago</taxon>
    </lineage>
</organism>
<dbReference type="AlphaFoldDB" id="A0A5C3EJN4"/>
<name>A0A5C3EJN4_9BASI</name>
<feature type="region of interest" description="Disordered" evidence="1">
    <location>
        <begin position="804"/>
        <end position="831"/>
    </location>
</feature>
<keyword evidence="3" id="KW-1185">Reference proteome</keyword>
<protein>
    <recommendedName>
        <fullName evidence="4">Reverse transcriptase domain-containing protein</fullName>
    </recommendedName>
</protein>
<dbReference type="InterPro" id="IPR043502">
    <property type="entry name" value="DNA/RNA_pol_sf"/>
</dbReference>
<gene>
    <name evidence="2" type="ORF">UTRI_10288</name>
</gene>
<reference evidence="2 3" key="1">
    <citation type="submission" date="2018-03" db="EMBL/GenBank/DDBJ databases">
        <authorList>
            <person name="Guldener U."/>
        </authorList>
    </citation>
    <scope>NUCLEOTIDE SEQUENCE [LARGE SCALE GENOMIC DNA]</scope>
    <source>
        <strain evidence="2 3">NBRC100155</strain>
    </source>
</reference>
<dbReference type="SUPFAM" id="SSF56672">
    <property type="entry name" value="DNA/RNA polymerases"/>
    <property type="match status" value="1"/>
</dbReference>
<feature type="compositionally biased region" description="Polar residues" evidence="1">
    <location>
        <begin position="632"/>
        <end position="650"/>
    </location>
</feature>
<dbReference type="OrthoDB" id="2556210at2759"/>
<evidence type="ECO:0000313" key="2">
    <source>
        <dbReference type="EMBL" id="SPO29937.1"/>
    </source>
</evidence>
<evidence type="ECO:0008006" key="4">
    <source>
        <dbReference type="Google" id="ProtNLM"/>
    </source>
</evidence>
<dbReference type="PANTHER" id="PTHR33050">
    <property type="entry name" value="REVERSE TRANSCRIPTASE DOMAIN-CONTAINING PROTEIN"/>
    <property type="match status" value="1"/>
</dbReference>
<dbReference type="EMBL" id="OOIN01000030">
    <property type="protein sequence ID" value="SPO29937.1"/>
    <property type="molecule type" value="Genomic_DNA"/>
</dbReference>